<dbReference type="InterPro" id="IPR000160">
    <property type="entry name" value="GGDEF_dom"/>
</dbReference>
<dbReference type="InterPro" id="IPR029787">
    <property type="entry name" value="Nucleotide_cyclase"/>
</dbReference>
<evidence type="ECO:0000256" key="4">
    <source>
        <dbReference type="SAM" id="Coils"/>
    </source>
</evidence>
<name>A0A6G7VGH0_9GAMM</name>
<dbReference type="SUPFAM" id="SSF55073">
    <property type="entry name" value="Nucleotide cyclase"/>
    <property type="match status" value="1"/>
</dbReference>
<evidence type="ECO:0000256" key="2">
    <source>
        <dbReference type="ARBA" id="ARBA00012528"/>
    </source>
</evidence>
<evidence type="ECO:0000259" key="6">
    <source>
        <dbReference type="PROSITE" id="PS50887"/>
    </source>
</evidence>
<dbReference type="SMART" id="SM00267">
    <property type="entry name" value="GGDEF"/>
    <property type="match status" value="1"/>
</dbReference>
<evidence type="ECO:0000313" key="7">
    <source>
        <dbReference type="EMBL" id="QIK38887.1"/>
    </source>
</evidence>
<feature type="region of interest" description="Disordered" evidence="5">
    <location>
        <begin position="1"/>
        <end position="27"/>
    </location>
</feature>
<protein>
    <recommendedName>
        <fullName evidence="2">diguanylate cyclase</fullName>
        <ecNumber evidence="2">2.7.7.65</ecNumber>
    </recommendedName>
</protein>
<dbReference type="PANTHER" id="PTHR45138">
    <property type="entry name" value="REGULATORY COMPONENTS OF SENSORY TRANSDUCTION SYSTEM"/>
    <property type="match status" value="1"/>
</dbReference>
<dbReference type="GO" id="GO:0052621">
    <property type="term" value="F:diguanylate cyclase activity"/>
    <property type="evidence" value="ECO:0007669"/>
    <property type="project" value="UniProtKB-EC"/>
</dbReference>
<dbReference type="KEGG" id="cjap:GWK36_13850"/>
<evidence type="ECO:0000256" key="1">
    <source>
        <dbReference type="ARBA" id="ARBA00001946"/>
    </source>
</evidence>
<accession>A0A6G7VGH0</accession>
<evidence type="ECO:0000256" key="3">
    <source>
        <dbReference type="ARBA" id="ARBA00034247"/>
    </source>
</evidence>
<proteinExistence type="predicted"/>
<dbReference type="Pfam" id="PF00990">
    <property type="entry name" value="GGDEF"/>
    <property type="match status" value="1"/>
</dbReference>
<dbReference type="NCBIfam" id="TIGR00254">
    <property type="entry name" value="GGDEF"/>
    <property type="match status" value="1"/>
</dbReference>
<gene>
    <name evidence="7" type="ORF">GWK36_13850</name>
</gene>
<keyword evidence="4" id="KW-0175">Coiled coil</keyword>
<dbReference type="InterPro" id="IPR043128">
    <property type="entry name" value="Rev_trsase/Diguanyl_cyclase"/>
</dbReference>
<dbReference type="Proteomes" id="UP000502699">
    <property type="component" value="Chromosome"/>
</dbReference>
<organism evidence="7 8">
    <name type="scientific">Caldichromatium japonicum</name>
    <dbReference type="NCBI Taxonomy" id="2699430"/>
    <lineage>
        <taxon>Bacteria</taxon>
        <taxon>Pseudomonadati</taxon>
        <taxon>Pseudomonadota</taxon>
        <taxon>Gammaproteobacteria</taxon>
        <taxon>Chromatiales</taxon>
        <taxon>Chromatiaceae</taxon>
        <taxon>Caldichromatium</taxon>
    </lineage>
</organism>
<comment type="catalytic activity">
    <reaction evidence="3">
        <text>2 GTP = 3',3'-c-di-GMP + 2 diphosphate</text>
        <dbReference type="Rhea" id="RHEA:24898"/>
        <dbReference type="ChEBI" id="CHEBI:33019"/>
        <dbReference type="ChEBI" id="CHEBI:37565"/>
        <dbReference type="ChEBI" id="CHEBI:58805"/>
        <dbReference type="EC" id="2.7.7.65"/>
    </reaction>
</comment>
<dbReference type="EC" id="2.7.7.65" evidence="2"/>
<reference evidence="8" key="1">
    <citation type="submission" date="2020-01" db="EMBL/GenBank/DDBJ databases">
        <title>Caldichromatium gen. nov., sp. nov., a thermophilic purple sulfur bacterium member of the family Chromatiaceae isolated from Nakabusa hot spring, Japan.</title>
        <authorList>
            <person name="Saini M.K."/>
            <person name="Hanada S."/>
            <person name="Tank M."/>
        </authorList>
    </citation>
    <scope>NUCLEOTIDE SEQUENCE [LARGE SCALE GENOMIC DNA]</scope>
    <source>
        <strain evidence="8">No.7</strain>
    </source>
</reference>
<evidence type="ECO:0000313" key="8">
    <source>
        <dbReference type="Proteomes" id="UP000502699"/>
    </source>
</evidence>
<feature type="domain" description="GGDEF" evidence="6">
    <location>
        <begin position="243"/>
        <end position="376"/>
    </location>
</feature>
<sequence length="380" mass="42329">MKLWKRNPDKLPAEQPEVTGSPLSPASPAEQVALDQMASILRILGQYAFDLDEIKASTLAEQIERWCIHILTAAPVNQARAASAPSPAANPARRDWSGLRDFVTRMRRSEQSFVNRQIVVTRQVMGEFVKTVGMALAEDQEEQVQVMSVVERLRQTIEQNAPLEVLSREALAAVESITEIARERERRNQALLAELNNRLQSLRGELDEARRESAIDPLTQVANRKTFDRQLERIFELSKLSGEPACLVMVDADHFKMINDTYGHPAGDHVLKELAKACTKGFPRKSDVVARYGGEEFAVILPDTALTQALPLAERLLNTVRIMRIEYDGQGIDLTVSIGIAELRDHATPEEWLKDADSALYQAKTGGRDQIVTATVVSAQ</sequence>
<feature type="coiled-coil region" evidence="4">
    <location>
        <begin position="185"/>
        <end position="212"/>
    </location>
</feature>
<dbReference type="InterPro" id="IPR050469">
    <property type="entry name" value="Diguanylate_Cyclase"/>
</dbReference>
<evidence type="ECO:0000256" key="5">
    <source>
        <dbReference type="SAM" id="MobiDB-lite"/>
    </source>
</evidence>
<keyword evidence="8" id="KW-1185">Reference proteome</keyword>
<comment type="cofactor">
    <cofactor evidence="1">
        <name>Mg(2+)</name>
        <dbReference type="ChEBI" id="CHEBI:18420"/>
    </cofactor>
</comment>
<dbReference type="PANTHER" id="PTHR45138:SF9">
    <property type="entry name" value="DIGUANYLATE CYCLASE DGCM-RELATED"/>
    <property type="match status" value="1"/>
</dbReference>
<dbReference type="CDD" id="cd01949">
    <property type="entry name" value="GGDEF"/>
    <property type="match status" value="1"/>
</dbReference>
<dbReference type="Gene3D" id="3.30.70.270">
    <property type="match status" value="1"/>
</dbReference>
<dbReference type="RefSeq" id="WP_166271992.1">
    <property type="nucleotide sequence ID" value="NZ_CP048029.1"/>
</dbReference>
<dbReference type="EMBL" id="CP048029">
    <property type="protein sequence ID" value="QIK38887.1"/>
    <property type="molecule type" value="Genomic_DNA"/>
</dbReference>
<dbReference type="FunFam" id="3.30.70.270:FF:000001">
    <property type="entry name" value="Diguanylate cyclase domain protein"/>
    <property type="match status" value="1"/>
</dbReference>
<dbReference type="PROSITE" id="PS50887">
    <property type="entry name" value="GGDEF"/>
    <property type="match status" value="1"/>
</dbReference>
<feature type="compositionally biased region" description="Basic and acidic residues" evidence="5">
    <location>
        <begin position="1"/>
        <end position="12"/>
    </location>
</feature>
<dbReference type="AlphaFoldDB" id="A0A6G7VGH0"/>